<dbReference type="SUPFAM" id="SSF54593">
    <property type="entry name" value="Glyoxalase/Bleomycin resistance protein/Dihydroxybiphenyl dioxygenase"/>
    <property type="match status" value="1"/>
</dbReference>
<keyword evidence="3" id="KW-1185">Reference proteome</keyword>
<dbReference type="InterPro" id="IPR029068">
    <property type="entry name" value="Glyas_Bleomycin-R_OHBP_Dase"/>
</dbReference>
<feature type="domain" description="Glyoxalase-like" evidence="1">
    <location>
        <begin position="8"/>
        <end position="119"/>
    </location>
</feature>
<organism evidence="2 3">
    <name type="scientific">Streptomyces zingiberis</name>
    <dbReference type="NCBI Taxonomy" id="2053010"/>
    <lineage>
        <taxon>Bacteria</taxon>
        <taxon>Bacillati</taxon>
        <taxon>Actinomycetota</taxon>
        <taxon>Actinomycetes</taxon>
        <taxon>Kitasatosporales</taxon>
        <taxon>Streptomycetaceae</taxon>
        <taxon>Streptomyces</taxon>
    </lineage>
</organism>
<reference evidence="2 3" key="1">
    <citation type="submission" date="2020-03" db="EMBL/GenBank/DDBJ databases">
        <title>WGS of actinomycetes isolated from Thailand.</title>
        <authorList>
            <person name="Thawai C."/>
        </authorList>
    </citation>
    <scope>NUCLEOTIDE SEQUENCE [LARGE SCALE GENOMIC DNA]</scope>
    <source>
        <strain evidence="2 3">PLAI 1-29</strain>
    </source>
</reference>
<dbReference type="PANTHER" id="PTHR35908:SF1">
    <property type="entry name" value="CONSERVED PROTEIN"/>
    <property type="match status" value="1"/>
</dbReference>
<dbReference type="PANTHER" id="PTHR35908">
    <property type="entry name" value="HYPOTHETICAL FUSION PROTEIN"/>
    <property type="match status" value="1"/>
</dbReference>
<evidence type="ECO:0000313" key="3">
    <source>
        <dbReference type="Proteomes" id="UP000695264"/>
    </source>
</evidence>
<accession>A0ABX1BUB7</accession>
<gene>
    <name evidence="2" type="ORF">HCK00_06215</name>
</gene>
<sequence>MHTPAIQHITFDCAADPYTLARFWSDLLGRPISDEDEPGDEEVLVEGAAGEPGLLFVKVEDGKTVKNRIHFDLRPAGRTRAEEVERARELGALHLADHIGPEGRGWVVMADPEGNEFCVERGELG</sequence>
<dbReference type="Pfam" id="PF18029">
    <property type="entry name" value="Glyoxalase_6"/>
    <property type="match status" value="1"/>
</dbReference>
<dbReference type="CDD" id="cd06587">
    <property type="entry name" value="VOC"/>
    <property type="match status" value="1"/>
</dbReference>
<name>A0ABX1BUB7_9ACTN</name>
<dbReference type="RefSeq" id="WP_168100771.1">
    <property type="nucleotide sequence ID" value="NZ_JAATEN010000004.1"/>
</dbReference>
<comment type="caution">
    <text evidence="2">The sequence shown here is derived from an EMBL/GenBank/DDBJ whole genome shotgun (WGS) entry which is preliminary data.</text>
</comment>
<dbReference type="EMBL" id="JAATEN010000004">
    <property type="protein sequence ID" value="NJQ00140.1"/>
    <property type="molecule type" value="Genomic_DNA"/>
</dbReference>
<proteinExistence type="predicted"/>
<protein>
    <submittedName>
        <fullName evidence="2">VOC family protein</fullName>
    </submittedName>
</protein>
<evidence type="ECO:0000313" key="2">
    <source>
        <dbReference type="EMBL" id="NJQ00140.1"/>
    </source>
</evidence>
<evidence type="ECO:0000259" key="1">
    <source>
        <dbReference type="Pfam" id="PF18029"/>
    </source>
</evidence>
<dbReference type="InterPro" id="IPR041581">
    <property type="entry name" value="Glyoxalase_6"/>
</dbReference>
<dbReference type="Gene3D" id="3.10.180.10">
    <property type="entry name" value="2,3-Dihydroxybiphenyl 1,2-Dioxygenase, domain 1"/>
    <property type="match status" value="1"/>
</dbReference>
<dbReference type="Proteomes" id="UP000695264">
    <property type="component" value="Unassembled WGS sequence"/>
</dbReference>